<feature type="repeat" description="PPR" evidence="2">
    <location>
        <begin position="73"/>
        <end position="107"/>
    </location>
</feature>
<evidence type="ECO:0000313" key="3">
    <source>
        <dbReference type="EMBL" id="GAV65362.1"/>
    </source>
</evidence>
<keyword evidence="4" id="KW-1185">Reference proteome</keyword>
<keyword evidence="1" id="KW-0677">Repeat</keyword>
<name>A0A1Q3BC26_CEPFO</name>
<feature type="repeat" description="PPR" evidence="2">
    <location>
        <begin position="5"/>
        <end position="39"/>
    </location>
</feature>
<dbReference type="Pfam" id="PF13041">
    <property type="entry name" value="PPR_2"/>
    <property type="match status" value="2"/>
</dbReference>
<sequence>GIKHDFCTLIILINCFCRLSRLHFGFSILGKMLKLGLEPDSVTFNTLINGLCIGGQLLQAVRLSDGGVGCKPDAFTYSTILNGLCKMGNSNVAVKLLKKMEQRGVEPDLVTHSAIIDSLCKDKLITDAFNIFSEMKNKGILPDFTFNILVDGLCKEGLVSDVDDSMIQRGEQPNIFIYSFLMDGYCLGSQNDEARKVFDLIISIKCLKKD</sequence>
<dbReference type="Pfam" id="PF12854">
    <property type="entry name" value="PPR_1"/>
    <property type="match status" value="1"/>
</dbReference>
<organism evidence="3 4">
    <name type="scientific">Cephalotus follicularis</name>
    <name type="common">Albany pitcher plant</name>
    <dbReference type="NCBI Taxonomy" id="3775"/>
    <lineage>
        <taxon>Eukaryota</taxon>
        <taxon>Viridiplantae</taxon>
        <taxon>Streptophyta</taxon>
        <taxon>Embryophyta</taxon>
        <taxon>Tracheophyta</taxon>
        <taxon>Spermatophyta</taxon>
        <taxon>Magnoliopsida</taxon>
        <taxon>eudicotyledons</taxon>
        <taxon>Gunneridae</taxon>
        <taxon>Pentapetalae</taxon>
        <taxon>rosids</taxon>
        <taxon>fabids</taxon>
        <taxon>Oxalidales</taxon>
        <taxon>Cephalotaceae</taxon>
        <taxon>Cephalotus</taxon>
    </lineage>
</organism>
<dbReference type="AlphaFoldDB" id="A0A1Q3BC26"/>
<proteinExistence type="predicted"/>
<evidence type="ECO:0000313" key="4">
    <source>
        <dbReference type="Proteomes" id="UP000187406"/>
    </source>
</evidence>
<comment type="caution">
    <text evidence="3">The sequence shown here is derived from an EMBL/GenBank/DDBJ whole genome shotgun (WGS) entry which is preliminary data.</text>
</comment>
<dbReference type="Proteomes" id="UP000187406">
    <property type="component" value="Unassembled WGS sequence"/>
</dbReference>
<dbReference type="InterPro" id="IPR002885">
    <property type="entry name" value="PPR_rpt"/>
</dbReference>
<dbReference type="InParanoid" id="A0A1Q3BC26"/>
<gene>
    <name evidence="3" type="ORF">CFOL_v3_08877</name>
</gene>
<reference evidence="4" key="1">
    <citation type="submission" date="2016-04" db="EMBL/GenBank/DDBJ databases">
        <title>Cephalotus genome sequencing.</title>
        <authorList>
            <person name="Fukushima K."/>
            <person name="Hasebe M."/>
            <person name="Fang X."/>
        </authorList>
    </citation>
    <scope>NUCLEOTIDE SEQUENCE [LARGE SCALE GENOMIC DNA]</scope>
    <source>
        <strain evidence="4">cv. St1</strain>
    </source>
</reference>
<accession>A0A1Q3BC26</accession>
<dbReference type="Pfam" id="PF01535">
    <property type="entry name" value="PPR"/>
    <property type="match status" value="1"/>
</dbReference>
<dbReference type="PANTHER" id="PTHR45613">
    <property type="entry name" value="PENTATRICOPEPTIDE REPEAT-CONTAINING PROTEIN"/>
    <property type="match status" value="1"/>
</dbReference>
<evidence type="ECO:0000256" key="1">
    <source>
        <dbReference type="ARBA" id="ARBA00022737"/>
    </source>
</evidence>
<dbReference type="PROSITE" id="PS51375">
    <property type="entry name" value="PPR"/>
    <property type="match status" value="3"/>
</dbReference>
<dbReference type="Gene3D" id="1.25.40.10">
    <property type="entry name" value="Tetratricopeptide repeat domain"/>
    <property type="match status" value="3"/>
</dbReference>
<dbReference type="NCBIfam" id="TIGR00756">
    <property type="entry name" value="PPR"/>
    <property type="match status" value="3"/>
</dbReference>
<evidence type="ECO:0000256" key="2">
    <source>
        <dbReference type="PROSITE-ProRule" id="PRU00708"/>
    </source>
</evidence>
<feature type="non-terminal residue" evidence="3">
    <location>
        <position position="1"/>
    </location>
</feature>
<dbReference type="InterPro" id="IPR011990">
    <property type="entry name" value="TPR-like_helical_dom_sf"/>
</dbReference>
<feature type="repeat" description="PPR" evidence="2">
    <location>
        <begin position="108"/>
        <end position="142"/>
    </location>
</feature>
<dbReference type="OrthoDB" id="42736at2759"/>
<dbReference type="EMBL" id="BDDD01000402">
    <property type="protein sequence ID" value="GAV65362.1"/>
    <property type="molecule type" value="Genomic_DNA"/>
</dbReference>
<protein>
    <submittedName>
        <fullName evidence="3">PPR domain-containing protein/PPR_2 domain-containing protein</fullName>
    </submittedName>
</protein>
<dbReference type="PANTHER" id="PTHR45613:SF207">
    <property type="entry name" value="OS08G0300700 PROTEIN"/>
    <property type="match status" value="1"/>
</dbReference>